<dbReference type="Gene3D" id="2.60.40.10">
    <property type="entry name" value="Immunoglobulins"/>
    <property type="match status" value="1"/>
</dbReference>
<evidence type="ECO:0000259" key="1">
    <source>
        <dbReference type="PROSITE" id="PS50093"/>
    </source>
</evidence>
<dbReference type="PROSITE" id="PS50093">
    <property type="entry name" value="PKD"/>
    <property type="match status" value="1"/>
</dbReference>
<reference evidence="2 3" key="1">
    <citation type="journal article" date="2015" name="Microbes Environ.">
        <title>Distribution and evolution of nitrogen fixation genes in the phylum bacteroidetes.</title>
        <authorList>
            <person name="Inoue J."/>
            <person name="Oshima K."/>
            <person name="Suda W."/>
            <person name="Sakamoto M."/>
            <person name="Iino T."/>
            <person name="Noda S."/>
            <person name="Hongoh Y."/>
            <person name="Hattori M."/>
            <person name="Ohkuma M."/>
        </authorList>
    </citation>
    <scope>NUCLEOTIDE SEQUENCE [LARGE SCALE GENOMIC DNA]</scope>
    <source>
        <strain evidence="2">JCM 15548</strain>
    </source>
</reference>
<accession>A0A0E9LSM3</accession>
<dbReference type="AlphaFoldDB" id="A0A0E9LSM3"/>
<dbReference type="RefSeq" id="WP_062128969.1">
    <property type="nucleotide sequence ID" value="NZ_BAZW01000118.1"/>
</dbReference>
<dbReference type="InterPro" id="IPR013783">
    <property type="entry name" value="Ig-like_fold"/>
</dbReference>
<evidence type="ECO:0000313" key="3">
    <source>
        <dbReference type="Proteomes" id="UP000032900"/>
    </source>
</evidence>
<dbReference type="Pfam" id="PF00801">
    <property type="entry name" value="PKD"/>
    <property type="match status" value="1"/>
</dbReference>
<name>A0A0E9LSM3_9BACT</name>
<proteinExistence type="predicted"/>
<sequence length="1038" mass="118428">MQESTDNEVLGPYVFDYYDFGKLPPFYTKKIDHWGYFNGDNNLTESLIPEEVILSDGTIFYPQREPNSSVLHYDMLKTVTHPLGGTVTFEYMPNSYIYSGSVFGNSINYSVHTEKEGGGLRVSKISYSGDEFSSKIDRSYNYSNGILYMKPVYTTSGIIDFPGYVDASYTESNRFSFFPLGETPITYEKVIETYSNNSSKESIYSTSLQYPDFIYGNSNSSFLIKRPICKFDILRGMVNREIFYDKTNTPVKEVVYTYTNYRDSNIFGMHHVSPISQSLLDVPGYWYTYFIYTGVKYLTEKATTSFFDSGAVLEKETYDYTQDNDEAALDVFLLKKACSIGSSGESYCKMFQYPTSINFDVYRDMISKNMLSIPIETIELKGDNVIAAKLVKYYTTIYDQIVPRSVFNLKNYLIPSDYYVKFKGAIMDPHYNLEPELSFLNHDDKSNVLNFRDVEKGETSILWNNNKTVPIAVIDNCINEFIPWANSGTPEEIDLGIVGLSNYLSVDEEFKVFTLLEGIEIDNANDYVKIKLLHYDNIDGLSNYLQFVFVNEVTGEKTYSSMGIGYYPGTRDINLFLGTYTLKIYFNSDLDIDSELDLNVKLFNYLIGSSSKCFFEDFEEYPDESKLSRNCKTGYFSYRGVYSIPAKSFVPGDYRLCYWTSTDGLRWDLTERAISVGVTDIPIGESSMYIDDVRVFPEGARMTTYTYDPLKGMTSQTDINNMTRYYDYDMFGRLIGERDFNKDIVNSTRYNYANNGYNPQLSITHQTSDGRVTYSVSGIDDQTELSIDFGDGGVKSDKTWGYYLYPTKGEYQIVLSTSHPIYGNVVKSQIVRFTETMSSSMQVTVNGGTITCSATAYLDSYFYPLVSYSWSFGDGSSSVNQYATHSYATSGTYLVRCTVSNQFFGTTIHEKEISVIVGDPIITATWMGGNDFVCWPCSSGGSPEFITLELHAEGIDLRKAQVFYQFQRCAAEYLQDCQFHDHTPWEETPLVGANYVEFNVCDIESARAEKYRGRFRVVYNGISYYSNIYEGEGYRPCL</sequence>
<organism evidence="2 3">
    <name type="scientific">Geofilum rubicundum JCM 15548</name>
    <dbReference type="NCBI Taxonomy" id="1236989"/>
    <lineage>
        <taxon>Bacteria</taxon>
        <taxon>Pseudomonadati</taxon>
        <taxon>Bacteroidota</taxon>
        <taxon>Bacteroidia</taxon>
        <taxon>Marinilabiliales</taxon>
        <taxon>Marinilabiliaceae</taxon>
        <taxon>Geofilum</taxon>
    </lineage>
</organism>
<protein>
    <recommendedName>
        <fullName evidence="1">PKD domain-containing protein</fullName>
    </recommendedName>
</protein>
<comment type="caution">
    <text evidence="2">The sequence shown here is derived from an EMBL/GenBank/DDBJ whole genome shotgun (WGS) entry which is preliminary data.</text>
</comment>
<keyword evidence="3" id="KW-1185">Reference proteome</keyword>
<dbReference type="CDD" id="cd00146">
    <property type="entry name" value="PKD"/>
    <property type="match status" value="1"/>
</dbReference>
<dbReference type="InterPro" id="IPR035986">
    <property type="entry name" value="PKD_dom_sf"/>
</dbReference>
<evidence type="ECO:0000313" key="2">
    <source>
        <dbReference type="EMBL" id="GAO27855.1"/>
    </source>
</evidence>
<dbReference type="Proteomes" id="UP000032900">
    <property type="component" value="Unassembled WGS sequence"/>
</dbReference>
<dbReference type="SUPFAM" id="SSF49299">
    <property type="entry name" value="PKD domain"/>
    <property type="match status" value="1"/>
</dbReference>
<gene>
    <name evidence="2" type="ORF">JCM15548_14715</name>
</gene>
<dbReference type="EMBL" id="BAZW01000118">
    <property type="protein sequence ID" value="GAO27855.1"/>
    <property type="molecule type" value="Genomic_DNA"/>
</dbReference>
<dbReference type="InterPro" id="IPR022409">
    <property type="entry name" value="PKD/Chitinase_dom"/>
</dbReference>
<feature type="domain" description="PKD" evidence="1">
    <location>
        <begin position="864"/>
        <end position="901"/>
    </location>
</feature>
<dbReference type="SMART" id="SM00089">
    <property type="entry name" value="PKD"/>
    <property type="match status" value="1"/>
</dbReference>
<dbReference type="InterPro" id="IPR000601">
    <property type="entry name" value="PKD_dom"/>
</dbReference>
<dbReference type="STRING" id="1236989.JCM15548_14715"/>